<dbReference type="EMBL" id="BAABGR010000015">
    <property type="protein sequence ID" value="GAA4514906.1"/>
    <property type="molecule type" value="Genomic_DNA"/>
</dbReference>
<dbReference type="SUPFAM" id="SSF53756">
    <property type="entry name" value="UDP-Glycosyltransferase/glycogen phosphorylase"/>
    <property type="match status" value="1"/>
</dbReference>
<feature type="domain" description="Glycosyltransferase subfamily 4-like N-terminal" evidence="2">
    <location>
        <begin position="14"/>
        <end position="184"/>
    </location>
</feature>
<evidence type="ECO:0000259" key="2">
    <source>
        <dbReference type="Pfam" id="PF13439"/>
    </source>
</evidence>
<accession>A0ABP8R0D7</accession>
<evidence type="ECO:0000313" key="4">
    <source>
        <dbReference type="Proteomes" id="UP001500394"/>
    </source>
</evidence>
<organism evidence="3 4">
    <name type="scientific">Sphingobacterium thermophilum</name>
    <dbReference type="NCBI Taxonomy" id="768534"/>
    <lineage>
        <taxon>Bacteria</taxon>
        <taxon>Pseudomonadati</taxon>
        <taxon>Bacteroidota</taxon>
        <taxon>Sphingobacteriia</taxon>
        <taxon>Sphingobacteriales</taxon>
        <taxon>Sphingobacteriaceae</taxon>
        <taxon>Sphingobacterium</taxon>
    </lineage>
</organism>
<dbReference type="PANTHER" id="PTHR12526">
    <property type="entry name" value="GLYCOSYLTRANSFERASE"/>
    <property type="match status" value="1"/>
</dbReference>
<dbReference type="InterPro" id="IPR001296">
    <property type="entry name" value="Glyco_trans_1"/>
</dbReference>
<dbReference type="Gene3D" id="3.40.50.2000">
    <property type="entry name" value="Glycogen Phosphorylase B"/>
    <property type="match status" value="2"/>
</dbReference>
<keyword evidence="4" id="KW-1185">Reference proteome</keyword>
<gene>
    <name evidence="3" type="ORF">GCM10023173_12040</name>
</gene>
<dbReference type="PANTHER" id="PTHR12526:SF630">
    <property type="entry name" value="GLYCOSYLTRANSFERASE"/>
    <property type="match status" value="1"/>
</dbReference>
<dbReference type="RefSeq" id="WP_345066117.1">
    <property type="nucleotide sequence ID" value="NZ_BAABGR010000015.1"/>
</dbReference>
<feature type="domain" description="Glycosyl transferase family 1" evidence="1">
    <location>
        <begin position="196"/>
        <end position="350"/>
    </location>
</feature>
<proteinExistence type="predicted"/>
<dbReference type="CDD" id="cd03820">
    <property type="entry name" value="GT4_AmsD-like"/>
    <property type="match status" value="1"/>
</dbReference>
<dbReference type="Proteomes" id="UP001500394">
    <property type="component" value="Unassembled WGS sequence"/>
</dbReference>
<comment type="caution">
    <text evidence="3">The sequence shown here is derived from an EMBL/GenBank/DDBJ whole genome shotgun (WGS) entry which is preliminary data.</text>
</comment>
<dbReference type="Pfam" id="PF00534">
    <property type="entry name" value="Glycos_transf_1"/>
    <property type="match status" value="1"/>
</dbReference>
<protein>
    <submittedName>
        <fullName evidence="3">Glycosyltransferase family 4 protein</fullName>
    </submittedName>
</protein>
<sequence length="375" mass="43019">MKIVYTILGTFNSGGMERVLSNKANYLVRLGHEVTIITTDQKGRPSFYDLHPDIKCIDLGINYTEDLDKGLLFRIMSFFFKQKKHRRLLESHLKSLRADIVVSMFDNDVGFVPKIKDGSKKVVEIHFSRFKRLQYGRKGLMGWIDKVRSGRDLKIVKRYDRFVVLTEEDKNYWGALDNIVVIPNANSFESDEKSSLMHKQVIAVGRYDYQKGFDDLIHIWKRVISEAPGWKLKIYGHGPLKEVFEALIDGLGLQESIELAAPVRNIKEAYLNSSILVMTSRYEGLPMVLLESQVCGVPMVSYMCKCGPKDVIKDGQNGFLVEEGNQDQFADKLLLLMKDDVLRKRMGLAAIDNSKNYGEEKIMQRWISLFEGLMN</sequence>
<evidence type="ECO:0000259" key="1">
    <source>
        <dbReference type="Pfam" id="PF00534"/>
    </source>
</evidence>
<evidence type="ECO:0000313" key="3">
    <source>
        <dbReference type="EMBL" id="GAA4514906.1"/>
    </source>
</evidence>
<reference evidence="4" key="1">
    <citation type="journal article" date="2019" name="Int. J. Syst. Evol. Microbiol.">
        <title>The Global Catalogue of Microorganisms (GCM) 10K type strain sequencing project: providing services to taxonomists for standard genome sequencing and annotation.</title>
        <authorList>
            <consortium name="The Broad Institute Genomics Platform"/>
            <consortium name="The Broad Institute Genome Sequencing Center for Infectious Disease"/>
            <person name="Wu L."/>
            <person name="Ma J."/>
        </authorList>
    </citation>
    <scope>NUCLEOTIDE SEQUENCE [LARGE SCALE GENOMIC DNA]</scope>
    <source>
        <strain evidence="4">JCM 17858</strain>
    </source>
</reference>
<dbReference type="InterPro" id="IPR028098">
    <property type="entry name" value="Glyco_trans_4-like_N"/>
</dbReference>
<dbReference type="Pfam" id="PF13439">
    <property type="entry name" value="Glyco_transf_4"/>
    <property type="match status" value="1"/>
</dbReference>
<name>A0ABP8R0D7_9SPHI</name>